<dbReference type="PANTHER" id="PTHR13931">
    <property type="entry name" value="UBIQUITINATION FACTOR E4"/>
    <property type="match status" value="1"/>
</dbReference>
<evidence type="ECO:0000256" key="6">
    <source>
        <dbReference type="ARBA" id="ARBA00012483"/>
    </source>
</evidence>
<dbReference type="GO" id="GO:0005634">
    <property type="term" value="C:nucleus"/>
    <property type="evidence" value="ECO:0007669"/>
    <property type="project" value="UniProtKB-SubCell"/>
</dbReference>
<dbReference type="GO" id="GO:0000209">
    <property type="term" value="P:protein polyubiquitination"/>
    <property type="evidence" value="ECO:0007669"/>
    <property type="project" value="TreeGrafter"/>
</dbReference>
<evidence type="ECO:0000256" key="1">
    <source>
        <dbReference type="ARBA" id="ARBA00000900"/>
    </source>
</evidence>
<evidence type="ECO:0000256" key="9">
    <source>
        <dbReference type="ARBA" id="ARBA00022786"/>
    </source>
</evidence>
<keyword evidence="13" id="KW-1185">Reference proteome</keyword>
<dbReference type="SUPFAM" id="SSF57850">
    <property type="entry name" value="RING/U-box"/>
    <property type="match status" value="1"/>
</dbReference>
<dbReference type="Proteomes" id="UP000663879">
    <property type="component" value="Unassembled WGS sequence"/>
</dbReference>
<sequence>MSSKLSADVSLFDQSLIQSCLKFYSLAVNVLMRYLNIENIKDFKSLLIKNVEMKWNALPEYFVEDIGEILLFYIQFFPNALQDPSSEDLSLFVSLILCNGTNFIKNPYLVAKFVEVFFTSCPMVQPKANYFNNLIVYQRFDGRDLVNSLMKFYSDVERTGASSEFYDKFQIRYHISVIFKFLWEIPQYQLAFINESNQGKQFVRFINMIINDATYLLDESLESLKRIHEIQNLMENKTEWNQLNQETRSQKESQLAQDERQCKSYLTLATETVEMFSYITKHVKEPFLVDEIVDKLAAMLNFNLYQLCGPRCVNLKVKNPKDYNFEPKKLLDLLTSIYLNLSAYDRFAEGLANDERSYKKELFIDAIKRMSNANIKPQIEIERFRSLAEKVEVIVEQKGQVDIDIDNAPDEFKDPLMDTVMIDPVRLPTSNKIMERSVIVRHLLNSNFDPFNRMPLNEDKLISETELQKQIHEWIKANVKNGEMFLKKKLRQNQMELEQTYQS</sequence>
<dbReference type="SMART" id="SM00504">
    <property type="entry name" value="Ubox"/>
    <property type="match status" value="1"/>
</dbReference>
<dbReference type="EC" id="2.3.2.27" evidence="6"/>
<proteinExistence type="inferred from homology"/>
<name>A0A813RMZ0_9BILA</name>
<comment type="caution">
    <text evidence="12">The sequence shown here is derived from an EMBL/GenBank/DDBJ whole genome shotgun (WGS) entry which is preliminary data.</text>
</comment>
<dbReference type="InterPro" id="IPR019474">
    <property type="entry name" value="Ub_conjug_fac_E4_core"/>
</dbReference>
<keyword evidence="9" id="KW-0833">Ubl conjugation pathway</keyword>
<accession>A0A813RMZ0</accession>
<evidence type="ECO:0000313" key="13">
    <source>
        <dbReference type="Proteomes" id="UP000663879"/>
    </source>
</evidence>
<evidence type="ECO:0000313" key="12">
    <source>
        <dbReference type="EMBL" id="CAF0784818.1"/>
    </source>
</evidence>
<dbReference type="GO" id="GO:0000151">
    <property type="term" value="C:ubiquitin ligase complex"/>
    <property type="evidence" value="ECO:0007669"/>
    <property type="project" value="InterPro"/>
</dbReference>
<dbReference type="InterPro" id="IPR013083">
    <property type="entry name" value="Znf_RING/FYVE/PHD"/>
</dbReference>
<feature type="domain" description="U-box" evidence="11">
    <location>
        <begin position="407"/>
        <end position="481"/>
    </location>
</feature>
<keyword evidence="8" id="KW-0808">Transferase</keyword>
<dbReference type="FunFam" id="3.30.40.10:FF:000055">
    <property type="entry name" value="Ubiquitin conjugation factor e4 a"/>
    <property type="match status" value="1"/>
</dbReference>
<keyword evidence="10" id="KW-0539">Nucleus</keyword>
<evidence type="ECO:0000256" key="2">
    <source>
        <dbReference type="ARBA" id="ARBA00004123"/>
    </source>
</evidence>
<protein>
    <recommendedName>
        <fullName evidence="6">RING-type E3 ubiquitin transferase</fullName>
        <ecNumber evidence="6">2.3.2.27</ecNumber>
    </recommendedName>
</protein>
<gene>
    <name evidence="12" type="ORF">OXX778_LOCUS5656</name>
</gene>
<reference evidence="12" key="1">
    <citation type="submission" date="2021-02" db="EMBL/GenBank/DDBJ databases">
        <authorList>
            <person name="Nowell W R."/>
        </authorList>
    </citation>
    <scope>NUCLEOTIDE SEQUENCE</scope>
    <source>
        <strain evidence="12">Ploen Becks lab</strain>
    </source>
</reference>
<evidence type="ECO:0000256" key="7">
    <source>
        <dbReference type="ARBA" id="ARBA00022490"/>
    </source>
</evidence>
<dbReference type="PANTHER" id="PTHR13931:SF2">
    <property type="entry name" value="UBIQUITIN CONJUGATION FACTOR E4 B"/>
    <property type="match status" value="1"/>
</dbReference>
<organism evidence="12 13">
    <name type="scientific">Brachionus calyciflorus</name>
    <dbReference type="NCBI Taxonomy" id="104777"/>
    <lineage>
        <taxon>Eukaryota</taxon>
        <taxon>Metazoa</taxon>
        <taxon>Spiralia</taxon>
        <taxon>Gnathifera</taxon>
        <taxon>Rotifera</taxon>
        <taxon>Eurotatoria</taxon>
        <taxon>Monogononta</taxon>
        <taxon>Pseudotrocha</taxon>
        <taxon>Ploima</taxon>
        <taxon>Brachionidae</taxon>
        <taxon>Brachionus</taxon>
    </lineage>
</organism>
<comment type="subcellular location">
    <subcellularLocation>
        <location evidence="3">Cytoplasm</location>
    </subcellularLocation>
    <subcellularLocation>
        <location evidence="2">Nucleus</location>
    </subcellularLocation>
</comment>
<dbReference type="InterPro" id="IPR045132">
    <property type="entry name" value="UBE4"/>
</dbReference>
<dbReference type="InterPro" id="IPR003613">
    <property type="entry name" value="Ubox_domain"/>
</dbReference>
<evidence type="ECO:0000256" key="5">
    <source>
        <dbReference type="ARBA" id="ARBA00007434"/>
    </source>
</evidence>
<evidence type="ECO:0000256" key="8">
    <source>
        <dbReference type="ARBA" id="ARBA00022679"/>
    </source>
</evidence>
<dbReference type="GO" id="GO:0006511">
    <property type="term" value="P:ubiquitin-dependent protein catabolic process"/>
    <property type="evidence" value="ECO:0007669"/>
    <property type="project" value="InterPro"/>
</dbReference>
<dbReference type="EMBL" id="CAJNOC010000630">
    <property type="protein sequence ID" value="CAF0784818.1"/>
    <property type="molecule type" value="Genomic_DNA"/>
</dbReference>
<keyword evidence="7" id="KW-0963">Cytoplasm</keyword>
<evidence type="ECO:0000259" key="11">
    <source>
        <dbReference type="PROSITE" id="PS51698"/>
    </source>
</evidence>
<comment type="catalytic activity">
    <reaction evidence="1">
        <text>S-ubiquitinyl-[E2 ubiquitin-conjugating enzyme]-L-cysteine + [acceptor protein]-L-lysine = [E2 ubiquitin-conjugating enzyme]-L-cysteine + N(6)-ubiquitinyl-[acceptor protein]-L-lysine.</text>
        <dbReference type="EC" id="2.3.2.27"/>
    </reaction>
</comment>
<dbReference type="AlphaFoldDB" id="A0A813RMZ0"/>
<evidence type="ECO:0000256" key="3">
    <source>
        <dbReference type="ARBA" id="ARBA00004496"/>
    </source>
</evidence>
<dbReference type="Pfam" id="PF10408">
    <property type="entry name" value="Ufd2P_core"/>
    <property type="match status" value="1"/>
</dbReference>
<dbReference type="PROSITE" id="PS51698">
    <property type="entry name" value="U_BOX"/>
    <property type="match status" value="1"/>
</dbReference>
<dbReference type="Pfam" id="PF04564">
    <property type="entry name" value="U-box"/>
    <property type="match status" value="1"/>
</dbReference>
<comment type="similarity">
    <text evidence="5">Belongs to the ubiquitin conjugation factor E4 family.</text>
</comment>
<dbReference type="GO" id="GO:0005737">
    <property type="term" value="C:cytoplasm"/>
    <property type="evidence" value="ECO:0007669"/>
    <property type="project" value="UniProtKB-SubCell"/>
</dbReference>
<dbReference type="GO" id="GO:0036503">
    <property type="term" value="P:ERAD pathway"/>
    <property type="evidence" value="ECO:0007669"/>
    <property type="project" value="InterPro"/>
</dbReference>
<dbReference type="OrthoDB" id="20295at2759"/>
<dbReference type="Gene3D" id="3.30.40.10">
    <property type="entry name" value="Zinc/RING finger domain, C3HC4 (zinc finger)"/>
    <property type="match status" value="1"/>
</dbReference>
<dbReference type="UniPathway" id="UPA00143"/>
<evidence type="ECO:0000256" key="4">
    <source>
        <dbReference type="ARBA" id="ARBA00004906"/>
    </source>
</evidence>
<dbReference type="GO" id="GO:0034450">
    <property type="term" value="F:ubiquitin-ubiquitin ligase activity"/>
    <property type="evidence" value="ECO:0007669"/>
    <property type="project" value="InterPro"/>
</dbReference>
<comment type="pathway">
    <text evidence="4">Protein modification; protein ubiquitination.</text>
</comment>
<evidence type="ECO:0000256" key="10">
    <source>
        <dbReference type="ARBA" id="ARBA00023242"/>
    </source>
</evidence>